<name>A0AAW2ZM81_9EUKA</name>
<reference evidence="2 3" key="1">
    <citation type="submission" date="2024-03" db="EMBL/GenBank/DDBJ databases">
        <title>The Acrasis kona genome and developmental transcriptomes reveal deep origins of eukaryotic multicellular pathways.</title>
        <authorList>
            <person name="Sheikh S."/>
            <person name="Fu C.-J."/>
            <person name="Brown M.W."/>
            <person name="Baldauf S.L."/>
        </authorList>
    </citation>
    <scope>NUCLEOTIDE SEQUENCE [LARGE SCALE GENOMIC DNA]</scope>
    <source>
        <strain evidence="2 3">ATCC MYA-3509</strain>
    </source>
</reference>
<dbReference type="PANTHER" id="PTHR43781">
    <property type="entry name" value="SACCHAROPINE DEHYDROGENASE"/>
    <property type="match status" value="1"/>
</dbReference>
<sequence length="396" mass="43201">MSYQTALETVVKKVRESKDKKQFLLYGATGYTGELITALIEENNLQDLCILSGRDPKKVEALAKKHKVTKTKPFSLDVPNTEVDAILKKLEVSAVLNCAGPFQRTAHVLIDSCVRTGISYLDITGEIEVFEYSLADQLLNKQAKEKNIVVTSGVGFDVVPSDCLAASVAEAYKKKYSETAHHLELAISFGDSAALSHGTAKTMVLGLGKPEPTRRDGKIIPGRKLNIVKKVKFPSRSEPTNAVSVPWGDVSTAYHSTSIPNIDVLFEQKRAPPALLVWIINLYLVQLILRFLFSIPLFVKGTEKLVELMPRGPEQDKRKSNEGTSLVGVASSKDSTKKVRGTAFTTEGYTFTADSALLSTLKVLAGDVKEYGCVTPSIVFGSDFVNTMPKSGVKVE</sequence>
<evidence type="ECO:0000313" key="3">
    <source>
        <dbReference type="Proteomes" id="UP001431209"/>
    </source>
</evidence>
<evidence type="ECO:0000259" key="1">
    <source>
        <dbReference type="Pfam" id="PF03435"/>
    </source>
</evidence>
<organism evidence="2 3">
    <name type="scientific">Acrasis kona</name>
    <dbReference type="NCBI Taxonomy" id="1008807"/>
    <lineage>
        <taxon>Eukaryota</taxon>
        <taxon>Discoba</taxon>
        <taxon>Heterolobosea</taxon>
        <taxon>Tetramitia</taxon>
        <taxon>Eutetramitia</taxon>
        <taxon>Acrasidae</taxon>
        <taxon>Acrasis</taxon>
    </lineage>
</organism>
<dbReference type="PANTHER" id="PTHR43781:SF1">
    <property type="entry name" value="SACCHAROPINE DEHYDROGENASE"/>
    <property type="match status" value="1"/>
</dbReference>
<gene>
    <name evidence="2" type="ORF">AKO1_009768</name>
</gene>
<protein>
    <submittedName>
        <fullName evidence="2">Trans-acting enoyl reductase</fullName>
    </submittedName>
</protein>
<evidence type="ECO:0000313" key="2">
    <source>
        <dbReference type="EMBL" id="KAL0490967.1"/>
    </source>
</evidence>
<dbReference type="Gene3D" id="3.40.50.720">
    <property type="entry name" value="NAD(P)-binding Rossmann-like Domain"/>
    <property type="match status" value="1"/>
</dbReference>
<dbReference type="EMBL" id="JAOPGA020001738">
    <property type="protein sequence ID" value="KAL0490967.1"/>
    <property type="molecule type" value="Genomic_DNA"/>
</dbReference>
<keyword evidence="3" id="KW-1185">Reference proteome</keyword>
<dbReference type="Pfam" id="PF03435">
    <property type="entry name" value="Sacchrp_dh_NADP"/>
    <property type="match status" value="1"/>
</dbReference>
<proteinExistence type="predicted"/>
<dbReference type="InterPro" id="IPR005097">
    <property type="entry name" value="Sacchrp_dh_NADP-bd"/>
</dbReference>
<comment type="caution">
    <text evidence="2">The sequence shown here is derived from an EMBL/GenBank/DDBJ whole genome shotgun (WGS) entry which is preliminary data.</text>
</comment>
<dbReference type="InterPro" id="IPR036291">
    <property type="entry name" value="NAD(P)-bd_dom_sf"/>
</dbReference>
<accession>A0AAW2ZM81</accession>
<dbReference type="AlphaFoldDB" id="A0AAW2ZM81"/>
<feature type="domain" description="Saccharopine dehydrogenase NADP binding" evidence="1">
    <location>
        <begin position="24"/>
        <end position="146"/>
    </location>
</feature>
<dbReference type="SUPFAM" id="SSF51735">
    <property type="entry name" value="NAD(P)-binding Rossmann-fold domains"/>
    <property type="match status" value="1"/>
</dbReference>
<dbReference type="Proteomes" id="UP001431209">
    <property type="component" value="Unassembled WGS sequence"/>
</dbReference>